<dbReference type="EMBL" id="JAKMUT010000004">
    <property type="protein sequence ID" value="MCZ9289746.1"/>
    <property type="molecule type" value="Genomic_DNA"/>
</dbReference>
<dbReference type="GO" id="GO:0016887">
    <property type="term" value="F:ATP hydrolysis activity"/>
    <property type="evidence" value="ECO:0007669"/>
    <property type="project" value="InterPro"/>
</dbReference>
<dbReference type="CDD" id="cd03214">
    <property type="entry name" value="ABC_Iron-Siderophores_B12_Hemin"/>
    <property type="match status" value="1"/>
</dbReference>
<sequence length="260" mass="27624">MLALEDIHVHYGKHSVLKGVTATGFTPGSITGLLGPNAAGKSTLVKTIAGIQGASSGTCHITRNGEALTGSARREAIGYVPQDLLSSASLTAFESILVAARRSSSAQVSINGTSPAKAAQERAAAVMDRLGITHLASRHVHQLSGGQRQLVAVGQMLVREPEVLLLDEPTSALDLRHQVELLQLISREVRRNDSMALIAIHDLNLAARYCDRLIVLHQGCLKAQGQPAEVLTPDLLEEVYGLRAKVLDDDGTPVICPVEE</sequence>
<dbReference type="InterPro" id="IPR027417">
    <property type="entry name" value="P-loop_NTPase"/>
</dbReference>
<dbReference type="GO" id="GO:0005524">
    <property type="term" value="F:ATP binding"/>
    <property type="evidence" value="ECO:0007669"/>
    <property type="project" value="UniProtKB-KW"/>
</dbReference>
<dbReference type="PROSITE" id="PS50893">
    <property type="entry name" value="ABC_TRANSPORTER_2"/>
    <property type="match status" value="1"/>
</dbReference>
<feature type="domain" description="ABC transporter" evidence="3">
    <location>
        <begin position="2"/>
        <end position="243"/>
    </location>
</feature>
<evidence type="ECO:0000313" key="4">
    <source>
        <dbReference type="EMBL" id="MCZ9289746.1"/>
    </source>
</evidence>
<accession>A0A9X3RGH1</accession>
<keyword evidence="5" id="KW-1185">Reference proteome</keyword>
<comment type="caution">
    <text evidence="4">The sequence shown here is derived from an EMBL/GenBank/DDBJ whole genome shotgun (WGS) entry which is preliminary data.</text>
</comment>
<dbReference type="InterPro" id="IPR003439">
    <property type="entry name" value="ABC_transporter-like_ATP-bd"/>
</dbReference>
<dbReference type="Proteomes" id="UP001146469">
    <property type="component" value="Unassembled WGS sequence"/>
</dbReference>
<dbReference type="RefSeq" id="WP_269944495.1">
    <property type="nucleotide sequence ID" value="NZ_JAKMUT010000004.1"/>
</dbReference>
<protein>
    <submittedName>
        <fullName evidence="4">ABC transporter ATP-binding protein</fullName>
    </submittedName>
</protein>
<dbReference type="SMART" id="SM00382">
    <property type="entry name" value="AAA"/>
    <property type="match status" value="1"/>
</dbReference>
<dbReference type="PANTHER" id="PTHR42794">
    <property type="entry name" value="HEMIN IMPORT ATP-BINDING PROTEIN HMUV"/>
    <property type="match status" value="1"/>
</dbReference>
<dbReference type="SUPFAM" id="SSF52540">
    <property type="entry name" value="P-loop containing nucleoside triphosphate hydrolases"/>
    <property type="match status" value="1"/>
</dbReference>
<dbReference type="Pfam" id="PF00005">
    <property type="entry name" value="ABC_tran"/>
    <property type="match status" value="1"/>
</dbReference>
<evidence type="ECO:0000313" key="5">
    <source>
        <dbReference type="Proteomes" id="UP001146469"/>
    </source>
</evidence>
<proteinExistence type="predicted"/>
<evidence type="ECO:0000256" key="2">
    <source>
        <dbReference type="ARBA" id="ARBA00022840"/>
    </source>
</evidence>
<evidence type="ECO:0000259" key="3">
    <source>
        <dbReference type="PROSITE" id="PS50893"/>
    </source>
</evidence>
<dbReference type="Gene3D" id="3.40.50.300">
    <property type="entry name" value="P-loop containing nucleotide triphosphate hydrolases"/>
    <property type="match status" value="1"/>
</dbReference>
<dbReference type="InterPro" id="IPR017871">
    <property type="entry name" value="ABC_transporter-like_CS"/>
</dbReference>
<dbReference type="AlphaFoldDB" id="A0A9X3RGH1"/>
<dbReference type="PANTHER" id="PTHR42794:SF2">
    <property type="entry name" value="ABC TRANSPORTER ATP-BINDING PROTEIN"/>
    <property type="match status" value="1"/>
</dbReference>
<dbReference type="InterPro" id="IPR003593">
    <property type="entry name" value="AAA+_ATPase"/>
</dbReference>
<evidence type="ECO:0000256" key="1">
    <source>
        <dbReference type="ARBA" id="ARBA00022741"/>
    </source>
</evidence>
<dbReference type="PROSITE" id="PS00211">
    <property type="entry name" value="ABC_TRANSPORTER_1"/>
    <property type="match status" value="1"/>
</dbReference>
<gene>
    <name evidence="4" type="ORF">L8V00_05950</name>
</gene>
<reference evidence="4" key="1">
    <citation type="submission" date="2022-02" db="EMBL/GenBank/DDBJ databases">
        <title>Corynebacterium sp. from urogenital microbiome.</title>
        <authorList>
            <person name="Cappelli E.A."/>
            <person name="Ribeiro T.G."/>
            <person name="Peixe L."/>
        </authorList>
    </citation>
    <scope>NUCLEOTIDE SEQUENCE</scope>
    <source>
        <strain evidence="4">C8Ua_174</strain>
    </source>
</reference>
<organism evidence="4 5">
    <name type="scientific">Corynebacterium evansiae</name>
    <dbReference type="NCBI Taxonomy" id="2913499"/>
    <lineage>
        <taxon>Bacteria</taxon>
        <taxon>Bacillati</taxon>
        <taxon>Actinomycetota</taxon>
        <taxon>Actinomycetes</taxon>
        <taxon>Mycobacteriales</taxon>
        <taxon>Corynebacteriaceae</taxon>
        <taxon>Corynebacterium</taxon>
    </lineage>
</organism>
<name>A0A9X3RGH1_9CORY</name>
<keyword evidence="2 4" id="KW-0067">ATP-binding</keyword>
<keyword evidence="1" id="KW-0547">Nucleotide-binding</keyword>